<gene>
    <name evidence="2" type="primary">Cnig_chr_V.g17356</name>
    <name evidence="2" type="ORF">B9Z55_017356</name>
</gene>
<name>A0A2G5T9D4_9PELO</name>
<dbReference type="AlphaFoldDB" id="A0A2G5T9D4"/>
<evidence type="ECO:0000313" key="2">
    <source>
        <dbReference type="EMBL" id="PIC23779.1"/>
    </source>
</evidence>
<accession>A0A2G5T9D4</accession>
<dbReference type="EMBL" id="PDUG01000005">
    <property type="protein sequence ID" value="PIC23779.1"/>
    <property type="molecule type" value="Genomic_DNA"/>
</dbReference>
<feature type="signal peptide" evidence="1">
    <location>
        <begin position="1"/>
        <end position="16"/>
    </location>
</feature>
<dbReference type="OrthoDB" id="5867083at2759"/>
<reference evidence="3" key="1">
    <citation type="submission" date="2017-10" db="EMBL/GenBank/DDBJ databases">
        <title>Rapid genome shrinkage in a self-fertile nematode reveals novel sperm competition proteins.</title>
        <authorList>
            <person name="Yin D."/>
            <person name="Schwarz E.M."/>
            <person name="Thomas C.G."/>
            <person name="Felde R.L."/>
            <person name="Korf I.F."/>
            <person name="Cutter A.D."/>
            <person name="Schartner C.M."/>
            <person name="Ralston E.J."/>
            <person name="Meyer B.J."/>
            <person name="Haag E.S."/>
        </authorList>
    </citation>
    <scope>NUCLEOTIDE SEQUENCE [LARGE SCALE GENOMIC DNA]</scope>
    <source>
        <strain evidence="3">JU1422</strain>
    </source>
</reference>
<feature type="chain" id="PRO_5013889084" description="ShKT domain-containing protein" evidence="1">
    <location>
        <begin position="17"/>
        <end position="167"/>
    </location>
</feature>
<proteinExistence type="predicted"/>
<evidence type="ECO:0000256" key="1">
    <source>
        <dbReference type="SAM" id="SignalP"/>
    </source>
</evidence>
<sequence>MSTMLALLLLISGASATIVGDLNCTTYIGQGTVTFGYSPSATVCSNTISDAACDIIFPPVVAGKYPAPGNDVERPFNCYTITKASGGAFSADMKTAALNICPKSCGYCCQTNSYNCRNVQFLSPGELSSLKTAHPPIDSVAKEDASTLYPIAPTISPSATLSDYKTL</sequence>
<keyword evidence="1" id="KW-0732">Signal</keyword>
<comment type="caution">
    <text evidence="2">The sequence shown here is derived from an EMBL/GenBank/DDBJ whole genome shotgun (WGS) entry which is preliminary data.</text>
</comment>
<protein>
    <recommendedName>
        <fullName evidence="4">ShKT domain-containing protein</fullName>
    </recommendedName>
</protein>
<evidence type="ECO:0000313" key="3">
    <source>
        <dbReference type="Proteomes" id="UP000230233"/>
    </source>
</evidence>
<keyword evidence="3" id="KW-1185">Reference proteome</keyword>
<evidence type="ECO:0008006" key="4">
    <source>
        <dbReference type="Google" id="ProtNLM"/>
    </source>
</evidence>
<organism evidence="2 3">
    <name type="scientific">Caenorhabditis nigoni</name>
    <dbReference type="NCBI Taxonomy" id="1611254"/>
    <lineage>
        <taxon>Eukaryota</taxon>
        <taxon>Metazoa</taxon>
        <taxon>Ecdysozoa</taxon>
        <taxon>Nematoda</taxon>
        <taxon>Chromadorea</taxon>
        <taxon>Rhabditida</taxon>
        <taxon>Rhabditina</taxon>
        <taxon>Rhabditomorpha</taxon>
        <taxon>Rhabditoidea</taxon>
        <taxon>Rhabditidae</taxon>
        <taxon>Peloderinae</taxon>
        <taxon>Caenorhabditis</taxon>
    </lineage>
</organism>
<dbReference type="Proteomes" id="UP000230233">
    <property type="component" value="Chromosome V"/>
</dbReference>
<dbReference type="STRING" id="1611254.A0A2G5T9D4"/>